<reference evidence="5" key="1">
    <citation type="submission" date="2023-06" db="EMBL/GenBank/DDBJ databases">
        <title>Genome-scale phylogeny and comparative genomics of the fungal order Sordariales.</title>
        <authorList>
            <consortium name="Lawrence Berkeley National Laboratory"/>
            <person name="Hensen N."/>
            <person name="Bonometti L."/>
            <person name="Westerberg I."/>
            <person name="Brannstrom I.O."/>
            <person name="Guillou S."/>
            <person name="Cros-Aarteil S."/>
            <person name="Calhoun S."/>
            <person name="Haridas S."/>
            <person name="Kuo A."/>
            <person name="Mondo S."/>
            <person name="Pangilinan J."/>
            <person name="Riley R."/>
            <person name="Labutti K."/>
            <person name="Andreopoulos B."/>
            <person name="Lipzen A."/>
            <person name="Chen C."/>
            <person name="Yanf M."/>
            <person name="Daum C."/>
            <person name="Ng V."/>
            <person name="Clum A."/>
            <person name="Steindorff A."/>
            <person name="Ohm R."/>
            <person name="Martin F."/>
            <person name="Silar P."/>
            <person name="Natvig D."/>
            <person name="Lalanne C."/>
            <person name="Gautier V."/>
            <person name="Ament-Velasquez S.L."/>
            <person name="Kruys A."/>
            <person name="Hutchinson M.I."/>
            <person name="Powell A.J."/>
            <person name="Barry K."/>
            <person name="Miller A.N."/>
            <person name="Grigoriev I.V."/>
            <person name="Debuchy R."/>
            <person name="Gladieux P."/>
            <person name="Thoren M.H."/>
            <person name="Johannesson H."/>
        </authorList>
    </citation>
    <scope>NUCLEOTIDE SEQUENCE</scope>
    <source>
        <strain evidence="5">SMH2532-1</strain>
    </source>
</reference>
<proteinExistence type="inferred from homology"/>
<dbReference type="AlphaFoldDB" id="A0AA39Y6E4"/>
<dbReference type="GO" id="GO:0019433">
    <property type="term" value="P:triglyceride catabolic process"/>
    <property type="evidence" value="ECO:0007669"/>
    <property type="project" value="TreeGrafter"/>
</dbReference>
<keyword evidence="4" id="KW-0472">Membrane</keyword>
<dbReference type="GO" id="GO:0005783">
    <property type="term" value="C:endoplasmic reticulum"/>
    <property type="evidence" value="ECO:0007669"/>
    <property type="project" value="TreeGrafter"/>
</dbReference>
<keyword evidence="3" id="KW-0560">Oxidoreductase</keyword>
<evidence type="ECO:0000256" key="4">
    <source>
        <dbReference type="SAM" id="Phobius"/>
    </source>
</evidence>
<evidence type="ECO:0000256" key="3">
    <source>
        <dbReference type="ARBA" id="ARBA00023002"/>
    </source>
</evidence>
<dbReference type="InterPro" id="IPR036291">
    <property type="entry name" value="NAD(P)-bd_dom_sf"/>
</dbReference>
<evidence type="ECO:0000313" key="5">
    <source>
        <dbReference type="EMBL" id="KAK0646889.1"/>
    </source>
</evidence>
<dbReference type="InterPro" id="IPR020904">
    <property type="entry name" value="Sc_DH/Rdtase_CS"/>
</dbReference>
<keyword evidence="6" id="KW-1185">Reference proteome</keyword>
<dbReference type="PANTHER" id="PTHR44169:SF3">
    <property type="entry name" value="SHORT-CHAIN DEHYDROGENASE SRDE"/>
    <property type="match status" value="1"/>
</dbReference>
<gene>
    <name evidence="5" type="ORF">B0T16DRAFT_170786</name>
</gene>
<organism evidence="5 6">
    <name type="scientific">Cercophora newfieldiana</name>
    <dbReference type="NCBI Taxonomy" id="92897"/>
    <lineage>
        <taxon>Eukaryota</taxon>
        <taxon>Fungi</taxon>
        <taxon>Dikarya</taxon>
        <taxon>Ascomycota</taxon>
        <taxon>Pezizomycotina</taxon>
        <taxon>Sordariomycetes</taxon>
        <taxon>Sordariomycetidae</taxon>
        <taxon>Sordariales</taxon>
        <taxon>Lasiosphaeriaceae</taxon>
        <taxon>Cercophora</taxon>
    </lineage>
</organism>
<feature type="transmembrane region" description="Helical" evidence="4">
    <location>
        <begin position="257"/>
        <end position="280"/>
    </location>
</feature>
<dbReference type="PROSITE" id="PS00061">
    <property type="entry name" value="ADH_SHORT"/>
    <property type="match status" value="1"/>
</dbReference>
<dbReference type="InterPro" id="IPR002347">
    <property type="entry name" value="SDR_fam"/>
</dbReference>
<evidence type="ECO:0000256" key="2">
    <source>
        <dbReference type="ARBA" id="ARBA00022857"/>
    </source>
</evidence>
<comment type="similarity">
    <text evidence="1">Belongs to the short-chain dehydrogenases/reductases (SDR) family.</text>
</comment>
<evidence type="ECO:0000256" key="1">
    <source>
        <dbReference type="ARBA" id="ARBA00006484"/>
    </source>
</evidence>
<protein>
    <submittedName>
        <fullName evidence="5">Uncharacterized protein</fullName>
    </submittedName>
</protein>
<keyword evidence="4" id="KW-1133">Transmembrane helix</keyword>
<dbReference type="EMBL" id="JAULSV010000004">
    <property type="protein sequence ID" value="KAK0646889.1"/>
    <property type="molecule type" value="Genomic_DNA"/>
</dbReference>
<dbReference type="SUPFAM" id="SSF51735">
    <property type="entry name" value="NAD(P)-binding Rossmann-fold domains"/>
    <property type="match status" value="1"/>
</dbReference>
<keyword evidence="4" id="KW-0812">Transmembrane</keyword>
<dbReference type="Proteomes" id="UP001174936">
    <property type="component" value="Unassembled WGS sequence"/>
</dbReference>
<dbReference type="GO" id="GO:0006654">
    <property type="term" value="P:phosphatidic acid biosynthetic process"/>
    <property type="evidence" value="ECO:0007669"/>
    <property type="project" value="TreeGrafter"/>
</dbReference>
<comment type="caution">
    <text evidence="5">The sequence shown here is derived from an EMBL/GenBank/DDBJ whole genome shotgun (WGS) entry which is preliminary data.</text>
</comment>
<keyword evidence="2" id="KW-0521">NADP</keyword>
<name>A0AA39Y6E4_9PEZI</name>
<dbReference type="GO" id="GO:0005811">
    <property type="term" value="C:lipid droplet"/>
    <property type="evidence" value="ECO:0007669"/>
    <property type="project" value="TreeGrafter"/>
</dbReference>
<dbReference type="Gene3D" id="3.40.50.720">
    <property type="entry name" value="NAD(P)-binding Rossmann-like Domain"/>
    <property type="match status" value="1"/>
</dbReference>
<dbReference type="GO" id="GO:0000140">
    <property type="term" value="F:acylglycerone-phosphate reductase (NADP+) activity"/>
    <property type="evidence" value="ECO:0007669"/>
    <property type="project" value="TreeGrafter"/>
</dbReference>
<dbReference type="PANTHER" id="PTHR44169">
    <property type="entry name" value="NADPH-DEPENDENT 1-ACYLDIHYDROXYACETONE PHOSPHATE REDUCTASE"/>
    <property type="match status" value="1"/>
</dbReference>
<evidence type="ECO:0000313" key="6">
    <source>
        <dbReference type="Proteomes" id="UP001174936"/>
    </source>
</evidence>
<dbReference type="Pfam" id="PF00106">
    <property type="entry name" value="adh_short"/>
    <property type="match status" value="1"/>
</dbReference>
<sequence length="297" mass="31268">MSSPKRTVLITGCSDGGMGSALALSFHKANWRVLTSARNLTKTTAVSAAGIETLQLDTLSASSIASAVSRVTELTGGTLNCIVHNAGAGFTMPLSDVDVAQAKELFDLNVFSIITVTQAFLPLLRNAAPDALLVIHTSGSSQTAGMLPFAGVYNASKAAAAALAETFRIELAPFGIRTVNLLTGAVSTNFGANRVVNPTLPADSMYAIAREEAQVVMDNTCVPDASDAAQWAEQVVADLSRRKPAYWIWRGKLVTPVWLAGFLPVGALDFVMGGITGLSAMEKRIREVLRGEKDKAV</sequence>
<accession>A0AA39Y6E4</accession>
<dbReference type="PRINTS" id="PR00081">
    <property type="entry name" value="GDHRDH"/>
</dbReference>
<dbReference type="GO" id="GO:0004806">
    <property type="term" value="F:triacylglycerol lipase activity"/>
    <property type="evidence" value="ECO:0007669"/>
    <property type="project" value="TreeGrafter"/>
</dbReference>